<keyword evidence="1" id="KW-1133">Transmembrane helix</keyword>
<dbReference type="EMBL" id="PQFF01000231">
    <property type="protein sequence ID" value="RHZ71851.1"/>
    <property type="molecule type" value="Genomic_DNA"/>
</dbReference>
<dbReference type="AlphaFoldDB" id="A0A397I7W6"/>
<sequence>MLEHLEVMELNEWTWICGYVGNIKMLKKIVIPEHCDGQFEYAALVSSAKIQLTPSMVSHKRYNISVACVFGKSQMDIAHNMPFRLPLAIGASGTKGFKERWKTLFVTVIRQYSWNKPLKTDDIEEIPNSNETDDPISSERRRTKERLRLISLVIDLIAMTAGVFVCGNSFISGFPYSTYDSTLDTRYVPVSYDGISYAFDITDWSSVDIPNDYNSCMSFLPPISSISKNSMMKFIKSGEQLSESGEIRVIVKELCLMLIETNNPIIPNNDKVWQ</sequence>
<feature type="transmembrane region" description="Helical" evidence="1">
    <location>
        <begin position="149"/>
        <end position="171"/>
    </location>
</feature>
<keyword evidence="3" id="KW-1185">Reference proteome</keyword>
<keyword evidence="1" id="KW-0812">Transmembrane</keyword>
<protein>
    <submittedName>
        <fullName evidence="2">Uncharacterized protein</fullName>
    </submittedName>
</protein>
<organism evidence="2 3">
    <name type="scientific">Diversispora epigaea</name>
    <dbReference type="NCBI Taxonomy" id="1348612"/>
    <lineage>
        <taxon>Eukaryota</taxon>
        <taxon>Fungi</taxon>
        <taxon>Fungi incertae sedis</taxon>
        <taxon>Mucoromycota</taxon>
        <taxon>Glomeromycotina</taxon>
        <taxon>Glomeromycetes</taxon>
        <taxon>Diversisporales</taxon>
        <taxon>Diversisporaceae</taxon>
        <taxon>Diversispora</taxon>
    </lineage>
</organism>
<name>A0A397I7W6_9GLOM</name>
<evidence type="ECO:0000313" key="2">
    <source>
        <dbReference type="EMBL" id="RHZ71851.1"/>
    </source>
</evidence>
<reference evidence="2 3" key="1">
    <citation type="submission" date="2018-08" db="EMBL/GenBank/DDBJ databases">
        <title>Genome and evolution of the arbuscular mycorrhizal fungus Diversispora epigaea (formerly Glomus versiforme) and its bacterial endosymbionts.</title>
        <authorList>
            <person name="Sun X."/>
            <person name="Fei Z."/>
            <person name="Harrison M."/>
        </authorList>
    </citation>
    <scope>NUCLEOTIDE SEQUENCE [LARGE SCALE GENOMIC DNA]</scope>
    <source>
        <strain evidence="2 3">IT104</strain>
    </source>
</reference>
<evidence type="ECO:0000313" key="3">
    <source>
        <dbReference type="Proteomes" id="UP000266861"/>
    </source>
</evidence>
<evidence type="ECO:0000256" key="1">
    <source>
        <dbReference type="SAM" id="Phobius"/>
    </source>
</evidence>
<gene>
    <name evidence="2" type="ORF">Glove_251g38</name>
</gene>
<dbReference type="Proteomes" id="UP000266861">
    <property type="component" value="Unassembled WGS sequence"/>
</dbReference>
<proteinExistence type="predicted"/>
<accession>A0A397I7W6</accession>
<comment type="caution">
    <text evidence="2">The sequence shown here is derived from an EMBL/GenBank/DDBJ whole genome shotgun (WGS) entry which is preliminary data.</text>
</comment>
<keyword evidence="1" id="KW-0472">Membrane</keyword>